<dbReference type="EMBL" id="PETS01000009">
    <property type="protein sequence ID" value="PIV52099.1"/>
    <property type="molecule type" value="Genomic_DNA"/>
</dbReference>
<evidence type="ECO:0000313" key="10">
    <source>
        <dbReference type="EMBL" id="PIV52099.1"/>
    </source>
</evidence>
<protein>
    <recommendedName>
        <fullName evidence="4 9">Phosphate propanoyltransferase</fullName>
        <ecNumber evidence="3 9">2.3.1.222</ecNumber>
    </recommendedName>
</protein>
<dbReference type="EC" id="2.3.1.222" evidence="3 9"/>
<reference evidence="11" key="1">
    <citation type="submission" date="2017-09" db="EMBL/GenBank/DDBJ databases">
        <title>Depth-based differentiation of microbial function through sediment-hosted aquifers and enrichment of novel symbionts in the deep terrestrial subsurface.</title>
        <authorList>
            <person name="Probst A.J."/>
            <person name="Ladd B."/>
            <person name="Jarett J.K."/>
            <person name="Geller-Mcgrath D.E."/>
            <person name="Sieber C.M.K."/>
            <person name="Emerson J.B."/>
            <person name="Anantharaman K."/>
            <person name="Thomas B.C."/>
            <person name="Malmstrom R."/>
            <person name="Stieglmeier M."/>
            <person name="Klingl A."/>
            <person name="Woyke T."/>
            <person name="Ryan C.M."/>
            <person name="Banfield J.F."/>
        </authorList>
    </citation>
    <scope>NUCLEOTIDE SEQUENCE [LARGE SCALE GENOMIC DNA]</scope>
</reference>
<keyword evidence="8 9" id="KW-0012">Acyltransferase</keyword>
<comment type="cofactor">
    <cofactor evidence="1">
        <name>Zn(2+)</name>
        <dbReference type="ChEBI" id="CHEBI:29105"/>
    </cofactor>
</comment>
<dbReference type="PANTHER" id="PTHR39453">
    <property type="entry name" value="PHOSPHATE PROPANOYLTRANSFERASE"/>
    <property type="match status" value="1"/>
</dbReference>
<dbReference type="Proteomes" id="UP000228896">
    <property type="component" value="Unassembled WGS sequence"/>
</dbReference>
<evidence type="ECO:0000256" key="6">
    <source>
        <dbReference type="ARBA" id="ARBA00022723"/>
    </source>
</evidence>
<dbReference type="GO" id="GO:0046872">
    <property type="term" value="F:metal ion binding"/>
    <property type="evidence" value="ECO:0007669"/>
    <property type="project" value="UniProtKB-KW"/>
</dbReference>
<evidence type="ECO:0000256" key="3">
    <source>
        <dbReference type="ARBA" id="ARBA00012206"/>
    </source>
</evidence>
<keyword evidence="5 9" id="KW-0808">Transferase</keyword>
<dbReference type="PANTHER" id="PTHR39453:SF1">
    <property type="entry name" value="PHOSPHATE PROPANOYLTRANSFERASE"/>
    <property type="match status" value="1"/>
</dbReference>
<organism evidence="10 11">
    <name type="scientific">Candidatus Falkowbacteria bacterium CG02_land_8_20_14_3_00_36_14</name>
    <dbReference type="NCBI Taxonomy" id="1974560"/>
    <lineage>
        <taxon>Bacteria</taxon>
        <taxon>Candidatus Falkowiibacteriota</taxon>
    </lineage>
</organism>
<comment type="pathway">
    <text evidence="9">Polyol metabolism; 1,2-propanediol degradation.</text>
</comment>
<dbReference type="GO" id="GO:0016747">
    <property type="term" value="F:acyltransferase activity, transferring groups other than amino-acyl groups"/>
    <property type="evidence" value="ECO:0007669"/>
    <property type="project" value="InterPro"/>
</dbReference>
<evidence type="ECO:0000256" key="4">
    <source>
        <dbReference type="ARBA" id="ARBA00020837"/>
    </source>
</evidence>
<comment type="function">
    <text evidence="9">Involved in 1,2-propanediol (1,2-PD) degradation by catalyzing the conversion of propanoyl-CoA to propanoyl-phosphate.</text>
</comment>
<comment type="caution">
    <text evidence="10">The sequence shown here is derived from an EMBL/GenBank/DDBJ whole genome shotgun (WGS) entry which is preliminary data.</text>
</comment>
<dbReference type="UniPathway" id="UPA00621"/>
<comment type="catalytic activity">
    <reaction evidence="9">
        <text>propanoyl-CoA + phosphate = propanoyl phosphate + CoA</text>
        <dbReference type="Rhea" id="RHEA:28046"/>
        <dbReference type="ChEBI" id="CHEBI:43474"/>
        <dbReference type="ChEBI" id="CHEBI:57287"/>
        <dbReference type="ChEBI" id="CHEBI:57392"/>
        <dbReference type="ChEBI" id="CHEBI:58933"/>
        <dbReference type="EC" id="2.3.1.222"/>
    </reaction>
</comment>
<gene>
    <name evidence="10" type="ORF">COS18_00535</name>
</gene>
<dbReference type="InterPro" id="IPR008300">
    <property type="entry name" value="PTAC"/>
</dbReference>
<evidence type="ECO:0000313" key="11">
    <source>
        <dbReference type="Proteomes" id="UP000228896"/>
    </source>
</evidence>
<evidence type="ECO:0000256" key="1">
    <source>
        <dbReference type="ARBA" id="ARBA00001947"/>
    </source>
</evidence>
<evidence type="ECO:0000256" key="9">
    <source>
        <dbReference type="PIRNR" id="PIRNR010130"/>
    </source>
</evidence>
<evidence type="ECO:0000256" key="7">
    <source>
        <dbReference type="ARBA" id="ARBA00022833"/>
    </source>
</evidence>
<dbReference type="NCBIfam" id="NF011652">
    <property type="entry name" value="PRK15070.1"/>
    <property type="match status" value="1"/>
</dbReference>
<sequence>MPKKRYRIIVEISGRHCHLSKNDFEVLFGKGRKPTLFRQLSQPHSFAANETVTIKTPKSELKNVRVLGPLKERTQVEISKTDSYYLGIPAIAHESGELDNTPGLTIIGPKNEVKIRSGVILAHRHIHASEEDAKKFKLKQGQLVSVNVGGPRGLTFHEVLVRVDKTFTWRMQIDTDEANAAGITDINNMGEVII</sequence>
<proteinExistence type="inferred from homology"/>
<evidence type="ECO:0000256" key="5">
    <source>
        <dbReference type="ARBA" id="ARBA00022679"/>
    </source>
</evidence>
<dbReference type="Pfam" id="PF06130">
    <property type="entry name" value="PTAC"/>
    <property type="match status" value="1"/>
</dbReference>
<keyword evidence="6" id="KW-0479">Metal-binding</keyword>
<name>A0A2M7DQR4_9BACT</name>
<accession>A0A2M7DQR4</accession>
<evidence type="ECO:0000256" key="8">
    <source>
        <dbReference type="ARBA" id="ARBA00023315"/>
    </source>
</evidence>
<keyword evidence="7" id="KW-0862">Zinc</keyword>
<dbReference type="PIRSF" id="PIRSF010130">
    <property type="entry name" value="PduL"/>
    <property type="match status" value="1"/>
</dbReference>
<evidence type="ECO:0000256" key="2">
    <source>
        <dbReference type="ARBA" id="ARBA00007342"/>
    </source>
</evidence>
<dbReference type="GO" id="GO:0051144">
    <property type="term" value="P:1,2-propanediol catabolic process"/>
    <property type="evidence" value="ECO:0007669"/>
    <property type="project" value="UniProtKB-UniPathway"/>
</dbReference>
<dbReference type="AlphaFoldDB" id="A0A2M7DQR4"/>
<comment type="similarity">
    <text evidence="2 9">Belongs to the PduL family.</text>
</comment>